<feature type="transmembrane region" description="Helical" evidence="6">
    <location>
        <begin position="224"/>
        <end position="241"/>
    </location>
</feature>
<feature type="transmembrane region" description="Helical" evidence="6">
    <location>
        <begin position="368"/>
        <end position="387"/>
    </location>
</feature>
<dbReference type="AlphaFoldDB" id="A0A1G1WZC2"/>
<dbReference type="GO" id="GO:0005886">
    <property type="term" value="C:plasma membrane"/>
    <property type="evidence" value="ECO:0007669"/>
    <property type="project" value="UniProtKB-SubCell"/>
</dbReference>
<feature type="transmembrane region" description="Helical" evidence="6">
    <location>
        <begin position="55"/>
        <end position="73"/>
    </location>
</feature>
<feature type="transmembrane region" description="Helical" evidence="6">
    <location>
        <begin position="393"/>
        <end position="413"/>
    </location>
</feature>
<proteinExistence type="predicted"/>
<evidence type="ECO:0000256" key="1">
    <source>
        <dbReference type="ARBA" id="ARBA00004651"/>
    </source>
</evidence>
<evidence type="ECO:0008006" key="9">
    <source>
        <dbReference type="Google" id="ProtNLM"/>
    </source>
</evidence>
<feature type="transmembrane region" description="Helical" evidence="6">
    <location>
        <begin position="181"/>
        <end position="204"/>
    </location>
</feature>
<accession>A0A1G1WZC2</accession>
<comment type="caution">
    <text evidence="7">The sequence shown here is derived from an EMBL/GenBank/DDBJ whole genome shotgun (WGS) entry which is preliminary data.</text>
</comment>
<keyword evidence="5 6" id="KW-0472">Membrane</keyword>
<feature type="transmembrane region" description="Helical" evidence="6">
    <location>
        <begin position="303"/>
        <end position="320"/>
    </location>
</feature>
<organism evidence="7 8">
    <name type="scientific">Candidatus Andersenbacteria bacterium RIFCSPHIGHO2_12_FULL_45_11</name>
    <dbReference type="NCBI Taxonomy" id="1797281"/>
    <lineage>
        <taxon>Bacteria</taxon>
        <taxon>Candidatus Anderseniibacteriota</taxon>
    </lineage>
</organism>
<sequence>MRYTHLIRNIPKEMNIPTTKTIAKAGTIVLAGTLIAHALNYAFTIIMTRILEQEAYAVLVTIITIITIISIPLRTATTIAAKYTSFIIRGYASYVQATLILGIGILGVYVCLTPIMADWLKISPAALLAIGPIILVTPLLSMNMGLIQGMRRVAIFSWVPAGEATAKFAFAGLFVALGYPLYGALGAISLTVIISSIINTLIVAREHARLKEKNGPSSHIPKQWRNSAIIILVSSIATALLGNMDVLAAKHFFSNELAAQYLVLAVITRTISYGSLIMIPVLFPAMAQALHPRDARILLKKGISTALATSLLILVLFALYPKQIITLLPGSQYDAVAPYLVLAGIATALWSCSQIFLSYFIATDTKRFLMPLLAITGSQMIGIALFHNSIQEILTVINVSEVLLLGVYTFLCLQKKR</sequence>
<feature type="transmembrane region" description="Helical" evidence="6">
    <location>
        <begin position="21"/>
        <end position="43"/>
    </location>
</feature>
<feature type="transmembrane region" description="Helical" evidence="6">
    <location>
        <begin position="94"/>
        <end position="116"/>
    </location>
</feature>
<comment type="subcellular location">
    <subcellularLocation>
        <location evidence="1">Cell membrane</location>
        <topology evidence="1">Multi-pass membrane protein</topology>
    </subcellularLocation>
</comment>
<keyword evidence="3 6" id="KW-0812">Transmembrane</keyword>
<evidence type="ECO:0000313" key="8">
    <source>
        <dbReference type="Proteomes" id="UP000177528"/>
    </source>
</evidence>
<evidence type="ECO:0000256" key="2">
    <source>
        <dbReference type="ARBA" id="ARBA00022475"/>
    </source>
</evidence>
<feature type="transmembrane region" description="Helical" evidence="6">
    <location>
        <begin position="261"/>
        <end position="283"/>
    </location>
</feature>
<evidence type="ECO:0000256" key="6">
    <source>
        <dbReference type="SAM" id="Phobius"/>
    </source>
</evidence>
<evidence type="ECO:0000256" key="3">
    <source>
        <dbReference type="ARBA" id="ARBA00022692"/>
    </source>
</evidence>
<feature type="transmembrane region" description="Helical" evidence="6">
    <location>
        <begin position="340"/>
        <end position="361"/>
    </location>
</feature>
<name>A0A1G1WZC2_9BACT</name>
<dbReference type="EMBL" id="MHHR01000033">
    <property type="protein sequence ID" value="OGY33116.1"/>
    <property type="molecule type" value="Genomic_DNA"/>
</dbReference>
<feature type="transmembrane region" description="Helical" evidence="6">
    <location>
        <begin position="153"/>
        <end position="175"/>
    </location>
</feature>
<dbReference type="PANTHER" id="PTHR30250:SF28">
    <property type="entry name" value="POLYSACCHARIDE BIOSYNTHESIS PROTEIN"/>
    <property type="match status" value="1"/>
</dbReference>
<gene>
    <name evidence="7" type="ORF">A3D99_01505</name>
</gene>
<reference evidence="7 8" key="1">
    <citation type="journal article" date="2016" name="Nat. Commun.">
        <title>Thousands of microbial genomes shed light on interconnected biogeochemical processes in an aquifer system.</title>
        <authorList>
            <person name="Anantharaman K."/>
            <person name="Brown C.T."/>
            <person name="Hug L.A."/>
            <person name="Sharon I."/>
            <person name="Castelle C.J."/>
            <person name="Probst A.J."/>
            <person name="Thomas B.C."/>
            <person name="Singh A."/>
            <person name="Wilkins M.J."/>
            <person name="Karaoz U."/>
            <person name="Brodie E.L."/>
            <person name="Williams K.H."/>
            <person name="Hubbard S.S."/>
            <person name="Banfield J.F."/>
        </authorList>
    </citation>
    <scope>NUCLEOTIDE SEQUENCE [LARGE SCALE GENOMIC DNA]</scope>
</reference>
<evidence type="ECO:0000313" key="7">
    <source>
        <dbReference type="EMBL" id="OGY33116.1"/>
    </source>
</evidence>
<evidence type="ECO:0000256" key="5">
    <source>
        <dbReference type="ARBA" id="ARBA00023136"/>
    </source>
</evidence>
<dbReference type="PANTHER" id="PTHR30250">
    <property type="entry name" value="PST FAMILY PREDICTED COLANIC ACID TRANSPORTER"/>
    <property type="match status" value="1"/>
</dbReference>
<keyword evidence="4 6" id="KW-1133">Transmembrane helix</keyword>
<feature type="transmembrane region" description="Helical" evidence="6">
    <location>
        <begin position="122"/>
        <end position="141"/>
    </location>
</feature>
<protein>
    <recommendedName>
        <fullName evidence="9">Polysaccharide biosynthesis protein C-terminal domain-containing protein</fullName>
    </recommendedName>
</protein>
<dbReference type="InterPro" id="IPR050833">
    <property type="entry name" value="Poly_Biosynth_Transport"/>
</dbReference>
<dbReference type="Proteomes" id="UP000177528">
    <property type="component" value="Unassembled WGS sequence"/>
</dbReference>
<evidence type="ECO:0000256" key="4">
    <source>
        <dbReference type="ARBA" id="ARBA00022989"/>
    </source>
</evidence>
<keyword evidence="2" id="KW-1003">Cell membrane</keyword>